<dbReference type="GeneID" id="103118220"/>
<name>A0ABM3WEF9_ERIEU</name>
<dbReference type="Proteomes" id="UP001652624">
    <property type="component" value="Chromosome 19"/>
</dbReference>
<keyword evidence="1" id="KW-1185">Reference proteome</keyword>
<proteinExistence type="predicted"/>
<dbReference type="RefSeq" id="XP_060034956.1">
    <property type="nucleotide sequence ID" value="XM_060178973.1"/>
</dbReference>
<dbReference type="PANTHER" id="PTHR35978:SF1">
    <property type="entry name" value="IQ DOMAIN-CONTAINING PROTEIN M"/>
    <property type="match status" value="1"/>
</dbReference>
<accession>A0ABM3WEF9</accession>
<reference evidence="2" key="1">
    <citation type="submission" date="2025-08" db="UniProtKB">
        <authorList>
            <consortium name="RefSeq"/>
        </authorList>
    </citation>
    <scope>IDENTIFICATION</scope>
</reference>
<protein>
    <submittedName>
        <fullName evidence="2">IQ domain-containing protein M isoform X1</fullName>
    </submittedName>
</protein>
<evidence type="ECO:0000313" key="2">
    <source>
        <dbReference type="RefSeq" id="XP_060034956.1"/>
    </source>
</evidence>
<organism evidence="1 2">
    <name type="scientific">Erinaceus europaeus</name>
    <name type="common">Western European hedgehog</name>
    <dbReference type="NCBI Taxonomy" id="9365"/>
    <lineage>
        <taxon>Eukaryota</taxon>
        <taxon>Metazoa</taxon>
        <taxon>Chordata</taxon>
        <taxon>Craniata</taxon>
        <taxon>Vertebrata</taxon>
        <taxon>Euteleostomi</taxon>
        <taxon>Mammalia</taxon>
        <taxon>Eutheria</taxon>
        <taxon>Laurasiatheria</taxon>
        <taxon>Eulipotyphla</taxon>
        <taxon>Erinaceidae</taxon>
        <taxon>Erinaceinae</taxon>
        <taxon>Erinaceus</taxon>
    </lineage>
</organism>
<evidence type="ECO:0000313" key="1">
    <source>
        <dbReference type="Proteomes" id="UP001652624"/>
    </source>
</evidence>
<sequence length="498" mass="58379">MAAAETVPENSECPVLEMPKQDFFQEAKALIAQHEKMNEYKFKGPSINVFKNKHQKPKSGKFLPLDTKNKETLDVLQELQMTHQSICPSKDLSKREQFKERPQPTFKVPPICIIKEKCQQLEDISGQMRLGKLVADIEAVSKNIEEEERIHHYEKFRSRVLDAYPNKLNLPLKSMTSFSVWNLIGSANKVYDWRGAVSINSELASVASRLSFSETSSVFADYSVKSILKKKLPIKQEQKPHQRTKSILCKVDKSDNKVSRIGPHIEIFQVFQKKEKFKANIKTVRMIIAVQAFVRGWLERKRLQRLTAKALYHGPNLKSVVNMYRRLIHRIKYRLDLTRTRTIIKYSELEEWMDRKKFYETMFSKREDWQGLERSELLKYFNDCGHFPVQQQIDDVWNRVHIHYRERCSDLVTKPNAIEMLFTLYPPQGAHVSDNTGRLRSTWLRPIVDGEEAYKYIEHREIDRGGRNRKKEDRTCRPALLLVKCSPCSEWTSNTQKS</sequence>
<dbReference type="PROSITE" id="PS50096">
    <property type="entry name" value="IQ"/>
    <property type="match status" value="1"/>
</dbReference>
<gene>
    <name evidence="2" type="primary">IQCM</name>
</gene>
<dbReference type="PANTHER" id="PTHR35978">
    <property type="entry name" value="IQ DOMAIN-CONTAINING PROTEIN M"/>
    <property type="match status" value="1"/>
</dbReference>